<evidence type="ECO:0000259" key="1">
    <source>
        <dbReference type="Pfam" id="PF12728"/>
    </source>
</evidence>
<evidence type="ECO:0000313" key="3">
    <source>
        <dbReference type="Proteomes" id="UP000267844"/>
    </source>
</evidence>
<comment type="caution">
    <text evidence="2">The sequence shown here is derived from an EMBL/GenBank/DDBJ whole genome shotgun (WGS) entry which is preliminary data.</text>
</comment>
<reference evidence="2 3" key="1">
    <citation type="submission" date="2018-10" db="EMBL/GenBank/DDBJ databases">
        <title>Transmission dynamics of multidrug resistant bacteria on intensive care unit surfaces.</title>
        <authorList>
            <person name="D'Souza A.W."/>
            <person name="Potter R.F."/>
            <person name="Wallace M."/>
            <person name="Shupe A."/>
            <person name="Patel S."/>
            <person name="Sun S."/>
            <person name="Gul D."/>
            <person name="Kwon J.H."/>
            <person name="Andleeb S."/>
            <person name="Burnham C.-A.D."/>
            <person name="Dantas G."/>
        </authorList>
    </citation>
    <scope>NUCLEOTIDE SEQUENCE [LARGE SCALE GENOMIC DNA]</scope>
    <source>
        <strain evidence="2 3">WF_348</strain>
    </source>
</reference>
<dbReference type="NCBIfam" id="TIGR01764">
    <property type="entry name" value="excise"/>
    <property type="match status" value="1"/>
</dbReference>
<dbReference type="SUPFAM" id="SSF46955">
    <property type="entry name" value="Putative DNA-binding domain"/>
    <property type="match status" value="1"/>
</dbReference>
<evidence type="ECO:0000313" key="2">
    <source>
        <dbReference type="EMBL" id="RRT87364.1"/>
    </source>
</evidence>
<dbReference type="AlphaFoldDB" id="A0A427BEU1"/>
<dbReference type="EMBL" id="RHPO01000059">
    <property type="protein sequence ID" value="RRT87364.1"/>
    <property type="molecule type" value="Genomic_DNA"/>
</dbReference>
<proteinExistence type="predicted"/>
<dbReference type="InterPro" id="IPR041657">
    <property type="entry name" value="HTH_17"/>
</dbReference>
<keyword evidence="2" id="KW-0238">DNA-binding</keyword>
<organism evidence="2 3">
    <name type="scientific">Empedobacter falsenii</name>
    <dbReference type="NCBI Taxonomy" id="343874"/>
    <lineage>
        <taxon>Bacteria</taxon>
        <taxon>Pseudomonadati</taxon>
        <taxon>Bacteroidota</taxon>
        <taxon>Flavobacteriia</taxon>
        <taxon>Flavobacteriales</taxon>
        <taxon>Weeksellaceae</taxon>
        <taxon>Empedobacter</taxon>
    </lineage>
</organism>
<dbReference type="GO" id="GO:0003677">
    <property type="term" value="F:DNA binding"/>
    <property type="evidence" value="ECO:0007669"/>
    <property type="project" value="UniProtKB-KW"/>
</dbReference>
<accession>A0A427BEU1</accession>
<sequence length="100" mass="11835">MSSENLILEKLAQLEGKIEEQNLLQKEVLTFNDVCKYLDISSSHLYKLTSQKQIPHFCPQGKKLYFNRTEIDQWLMRNRQETTEDIETAAANYLIKNKRK</sequence>
<dbReference type="InterPro" id="IPR010093">
    <property type="entry name" value="SinI_DNA-bd"/>
</dbReference>
<dbReference type="Proteomes" id="UP000267844">
    <property type="component" value="Unassembled WGS sequence"/>
</dbReference>
<name>A0A427BEU1_9FLAO</name>
<protein>
    <submittedName>
        <fullName evidence="2">DNA-binding protein</fullName>
    </submittedName>
</protein>
<feature type="domain" description="Helix-turn-helix" evidence="1">
    <location>
        <begin position="28"/>
        <end position="79"/>
    </location>
</feature>
<dbReference type="Pfam" id="PF12728">
    <property type="entry name" value="HTH_17"/>
    <property type="match status" value="1"/>
</dbReference>
<dbReference type="InterPro" id="IPR009061">
    <property type="entry name" value="DNA-bd_dom_put_sf"/>
</dbReference>
<dbReference type="RefSeq" id="WP_125350790.1">
    <property type="nucleotide sequence ID" value="NZ_RHPN01000061.1"/>
</dbReference>
<gene>
    <name evidence="2" type="ORF">EGI89_14950</name>
</gene>